<dbReference type="FunFam" id="1.10.510.10:FF:000060">
    <property type="entry name" value="G-type lectin S-receptor-like serine/threonine-protein kinase"/>
    <property type="match status" value="1"/>
</dbReference>
<evidence type="ECO:0000313" key="22">
    <source>
        <dbReference type="EMBL" id="RZC46935.1"/>
    </source>
</evidence>
<dbReference type="SUPFAM" id="SSF51445">
    <property type="entry name" value="(Trans)glycosidases"/>
    <property type="match status" value="1"/>
</dbReference>
<feature type="non-terminal residue" evidence="22">
    <location>
        <position position="1"/>
    </location>
</feature>
<evidence type="ECO:0000256" key="10">
    <source>
        <dbReference type="ARBA" id="ARBA00022777"/>
    </source>
</evidence>
<keyword evidence="11" id="KW-0378">Hydrolase</keyword>
<dbReference type="STRING" id="3469.A0A4Y7IHL1"/>
<evidence type="ECO:0000256" key="15">
    <source>
        <dbReference type="ARBA" id="ARBA00023157"/>
    </source>
</evidence>
<dbReference type="InterPro" id="IPR017853">
    <property type="entry name" value="GH"/>
</dbReference>
<dbReference type="GO" id="GO:0000272">
    <property type="term" value="P:polysaccharide catabolic process"/>
    <property type="evidence" value="ECO:0007669"/>
    <property type="project" value="InterPro"/>
</dbReference>
<keyword evidence="10" id="KW-0418">Kinase</keyword>
<keyword evidence="5" id="KW-0723">Serine/threonine-protein kinase</keyword>
<keyword evidence="4" id="KW-1003">Cell membrane</keyword>
<dbReference type="SUPFAM" id="SSF50405">
    <property type="entry name" value="Actin-crosslinking proteins"/>
    <property type="match status" value="1"/>
</dbReference>
<dbReference type="GO" id="GO:0016477">
    <property type="term" value="P:cell migration"/>
    <property type="evidence" value="ECO:0007669"/>
    <property type="project" value="TreeGrafter"/>
</dbReference>
<dbReference type="CDD" id="cd00257">
    <property type="entry name" value="beta-trefoil_FSCN-like"/>
    <property type="match status" value="1"/>
</dbReference>
<dbReference type="GO" id="GO:0004674">
    <property type="term" value="F:protein serine/threonine kinase activity"/>
    <property type="evidence" value="ECO:0007669"/>
    <property type="project" value="UniProtKB-KW"/>
</dbReference>
<evidence type="ECO:0000256" key="6">
    <source>
        <dbReference type="ARBA" id="ARBA00022679"/>
    </source>
</evidence>
<dbReference type="AlphaFoldDB" id="A0A4Y7IHL1"/>
<dbReference type="PROSITE" id="PS50011">
    <property type="entry name" value="PROTEIN_KINASE_DOM"/>
    <property type="match status" value="1"/>
</dbReference>
<evidence type="ECO:0000256" key="12">
    <source>
        <dbReference type="ARBA" id="ARBA00022840"/>
    </source>
</evidence>
<keyword evidence="18" id="KW-0326">Glycosidase</keyword>
<feature type="region of interest" description="Disordered" evidence="19">
    <location>
        <begin position="893"/>
        <end position="934"/>
    </location>
</feature>
<protein>
    <recommendedName>
        <fullName evidence="21">Protein kinase domain-containing protein</fullName>
    </recommendedName>
</protein>
<evidence type="ECO:0000256" key="5">
    <source>
        <dbReference type="ARBA" id="ARBA00022527"/>
    </source>
</evidence>
<dbReference type="InterPro" id="IPR001245">
    <property type="entry name" value="Ser-Thr/Tyr_kinase_cat_dom"/>
</dbReference>
<gene>
    <name evidence="22" type="ORF">C5167_039881</name>
</gene>
<name>A0A4Y7IHL1_PAPSO</name>
<keyword evidence="13 20" id="KW-1133">Transmembrane helix</keyword>
<dbReference type="GO" id="GO:0005737">
    <property type="term" value="C:cytoplasm"/>
    <property type="evidence" value="ECO:0007669"/>
    <property type="project" value="TreeGrafter"/>
</dbReference>
<evidence type="ECO:0000256" key="14">
    <source>
        <dbReference type="ARBA" id="ARBA00023136"/>
    </source>
</evidence>
<evidence type="ECO:0000256" key="2">
    <source>
        <dbReference type="ARBA" id="ARBA00004236"/>
    </source>
</evidence>
<sequence>FFISIVPCITPVALMDSVSWKWLLLSMLFISWARSALCVVDGIKGGKVRGVNLGNWLVVDGWMSKPSLFEGIANRDMLDGAEFRLKSVSLNKYVSAKEGGGAGVFVDQDKGDSWETFKLWRVSPSEYQFRALKGQFLSCTGKGASVTATSKSPSLNETFTIERSSYGRVIIKHSSGVYLQASSKNELKADYVGKPGFTDGNAAIFNMTFVGNYLQGEYQLSNGHGPKNATKVLTEHRNSYVTRDDFQFLREHGINTVRIPVGWWITKDPNPPAPYVGGSLAALDNAFKWAQEFGLKCIIVLYAAPGSQNGKQHTSSRDGSIDWPISDNIQQSLDAIEFLASKYGNNSALLGISLLNEPHSPDVPFNTLQKYYNDGYDIVRKHSTTAYVIMCQLRGDDGADPDPAVLYNANTGNGKSNVVVDLLYYNLYPSLANMSLQENINYLYGTRKTQMNSLNAAEGPLVFIGEWVNEFGRGKWSQKEYQKYGSAQLDVYGSASFGWAYWTLKNDVVETWSFMWIINNNYFQLTAGGMAIVWKIIVPVFISVATIMCVLGYIYRVKRNRTRKRGALKGLQGVITDLLKSKATYNDRPDNSFDDGKTEGETQELQIFNYACLSNATNNFCLKNKLGEGGFGPVYKGKLQNQKEIAVKRLSKHSGQGIEEFKNEVVLISKLQHRNLVRLLGCCIRGAQYMLIYEYMPKGSLDTFLFDPSKKAQLDWAKRFNIIGGIARGLLYLHRDSRLRVIHRDLKVSNILLDENMTPKISDFGMARIFGGDQIIAETNRVVGTFGYMSPEYVMGGTFSEKSDVFSFGVLILEIVSSKRNNSFYKPEQPSNLLLHTWELWNEGKWPEVVDEALGDLYSSSEVIKCIHIGLLCVQNRAIDRPTMAEVDIMLTSETNRPSPKEPPYTFPASSDKPDSGLTSCSSNDVTVTAVEGR</sequence>
<dbReference type="InterPro" id="IPR008271">
    <property type="entry name" value="Ser/Thr_kinase_AS"/>
</dbReference>
<organism evidence="22 23">
    <name type="scientific">Papaver somniferum</name>
    <name type="common">Opium poppy</name>
    <dbReference type="NCBI Taxonomy" id="3469"/>
    <lineage>
        <taxon>Eukaryota</taxon>
        <taxon>Viridiplantae</taxon>
        <taxon>Streptophyta</taxon>
        <taxon>Embryophyta</taxon>
        <taxon>Tracheophyta</taxon>
        <taxon>Spermatophyta</taxon>
        <taxon>Magnoliopsida</taxon>
        <taxon>Ranunculales</taxon>
        <taxon>Papaveraceae</taxon>
        <taxon>Papaveroideae</taxon>
        <taxon>Papaver</taxon>
    </lineage>
</organism>
<evidence type="ECO:0000256" key="1">
    <source>
        <dbReference type="ARBA" id="ARBA00004167"/>
    </source>
</evidence>
<dbReference type="InterPro" id="IPR010431">
    <property type="entry name" value="Fascin"/>
</dbReference>
<evidence type="ECO:0000313" key="23">
    <source>
        <dbReference type="Proteomes" id="UP000316621"/>
    </source>
</evidence>
<keyword evidence="23" id="KW-1185">Reference proteome</keyword>
<evidence type="ECO:0000256" key="8">
    <source>
        <dbReference type="ARBA" id="ARBA00022729"/>
    </source>
</evidence>
<dbReference type="PANTHER" id="PTHR10551:SF9">
    <property type="entry name" value="FASCIN-2"/>
    <property type="match status" value="1"/>
</dbReference>
<comment type="similarity">
    <text evidence="3">Belongs to the glycosyl hydrolase 5 (cellulase A) family.</text>
</comment>
<keyword evidence="12" id="KW-0067">ATP-binding</keyword>
<keyword evidence="8" id="KW-0732">Signal</keyword>
<keyword evidence="7 20" id="KW-0812">Transmembrane</keyword>
<dbReference type="Gene3D" id="3.20.20.80">
    <property type="entry name" value="Glycosidases"/>
    <property type="match status" value="1"/>
</dbReference>
<keyword evidence="17" id="KW-0325">Glycoprotein</keyword>
<dbReference type="GO" id="GO:0051015">
    <property type="term" value="F:actin filament binding"/>
    <property type="evidence" value="ECO:0007669"/>
    <property type="project" value="InterPro"/>
</dbReference>
<dbReference type="EMBL" id="CM010715">
    <property type="protein sequence ID" value="RZC46935.1"/>
    <property type="molecule type" value="Genomic_DNA"/>
</dbReference>
<dbReference type="CDD" id="cd14066">
    <property type="entry name" value="STKc_IRAK"/>
    <property type="match status" value="1"/>
</dbReference>
<evidence type="ECO:0000256" key="7">
    <source>
        <dbReference type="ARBA" id="ARBA00022692"/>
    </source>
</evidence>
<feature type="transmembrane region" description="Helical" evidence="20">
    <location>
        <begin position="532"/>
        <end position="555"/>
    </location>
</feature>
<evidence type="ECO:0000256" key="17">
    <source>
        <dbReference type="ARBA" id="ARBA00023180"/>
    </source>
</evidence>
<evidence type="ECO:0000256" key="16">
    <source>
        <dbReference type="ARBA" id="ARBA00023170"/>
    </source>
</evidence>
<keyword evidence="15" id="KW-1015">Disulfide bond</keyword>
<dbReference type="GO" id="GO:0007163">
    <property type="term" value="P:establishment or maintenance of cell polarity"/>
    <property type="evidence" value="ECO:0007669"/>
    <property type="project" value="TreeGrafter"/>
</dbReference>
<feature type="compositionally biased region" description="Polar residues" evidence="19">
    <location>
        <begin position="917"/>
        <end position="927"/>
    </location>
</feature>
<dbReference type="InterPro" id="IPR000719">
    <property type="entry name" value="Prot_kinase_dom"/>
</dbReference>
<comment type="subcellular location">
    <subcellularLocation>
        <location evidence="2">Cell membrane</location>
    </subcellularLocation>
    <subcellularLocation>
        <location evidence="1">Membrane</location>
        <topology evidence="1">Single-pass membrane protein</topology>
    </subcellularLocation>
</comment>
<dbReference type="InterPro" id="IPR008999">
    <property type="entry name" value="Actin-crosslinking"/>
</dbReference>
<dbReference type="GO" id="GO:0005524">
    <property type="term" value="F:ATP binding"/>
    <property type="evidence" value="ECO:0007669"/>
    <property type="project" value="UniProtKB-KW"/>
</dbReference>
<accession>A0A4Y7IHL1</accession>
<evidence type="ECO:0000256" key="20">
    <source>
        <dbReference type="SAM" id="Phobius"/>
    </source>
</evidence>
<evidence type="ECO:0000256" key="9">
    <source>
        <dbReference type="ARBA" id="ARBA00022741"/>
    </source>
</evidence>
<dbReference type="SMART" id="SM00220">
    <property type="entry name" value="S_TKc"/>
    <property type="match status" value="1"/>
</dbReference>
<dbReference type="InterPro" id="IPR011009">
    <property type="entry name" value="Kinase-like_dom_sf"/>
</dbReference>
<evidence type="ECO:0000256" key="11">
    <source>
        <dbReference type="ARBA" id="ARBA00022801"/>
    </source>
</evidence>
<keyword evidence="9" id="KW-0547">Nucleotide-binding</keyword>
<dbReference type="PROSITE" id="PS00108">
    <property type="entry name" value="PROTEIN_KINASE_ST"/>
    <property type="match status" value="1"/>
</dbReference>
<dbReference type="GO" id="GO:0015629">
    <property type="term" value="C:actin cytoskeleton"/>
    <property type="evidence" value="ECO:0007669"/>
    <property type="project" value="TreeGrafter"/>
</dbReference>
<dbReference type="Gene3D" id="1.10.510.10">
    <property type="entry name" value="Transferase(Phosphotransferase) domain 1"/>
    <property type="match status" value="1"/>
</dbReference>
<dbReference type="Gene3D" id="2.80.10.50">
    <property type="match status" value="1"/>
</dbReference>
<dbReference type="FunFam" id="3.30.200.20:FF:000330">
    <property type="entry name" value="G-type lectin S-receptor-like serine/threonine-protein kinase At4g03230"/>
    <property type="match status" value="1"/>
</dbReference>
<dbReference type="SUPFAM" id="SSF56112">
    <property type="entry name" value="Protein kinase-like (PK-like)"/>
    <property type="match status" value="1"/>
</dbReference>
<evidence type="ECO:0000256" key="3">
    <source>
        <dbReference type="ARBA" id="ARBA00005641"/>
    </source>
</evidence>
<evidence type="ECO:0000256" key="18">
    <source>
        <dbReference type="ARBA" id="ARBA00023295"/>
    </source>
</evidence>
<dbReference type="Pfam" id="PF25490">
    <property type="entry name" value="DUF7910"/>
    <property type="match status" value="1"/>
</dbReference>
<evidence type="ECO:0000256" key="4">
    <source>
        <dbReference type="ARBA" id="ARBA00022475"/>
    </source>
</evidence>
<dbReference type="Pfam" id="PF00150">
    <property type="entry name" value="Cellulase"/>
    <property type="match status" value="1"/>
</dbReference>
<proteinExistence type="inferred from homology"/>
<dbReference type="Pfam" id="PF07714">
    <property type="entry name" value="PK_Tyr_Ser-Thr"/>
    <property type="match status" value="1"/>
</dbReference>
<evidence type="ECO:0000256" key="13">
    <source>
        <dbReference type="ARBA" id="ARBA00022989"/>
    </source>
</evidence>
<dbReference type="GO" id="GO:0004553">
    <property type="term" value="F:hydrolase activity, hydrolyzing O-glycosyl compounds"/>
    <property type="evidence" value="ECO:0007669"/>
    <property type="project" value="InterPro"/>
</dbReference>
<dbReference type="InterPro" id="IPR057232">
    <property type="entry name" value="DUF7910"/>
</dbReference>
<feature type="domain" description="Protein kinase" evidence="21">
    <location>
        <begin position="620"/>
        <end position="891"/>
    </location>
</feature>
<dbReference type="Proteomes" id="UP000316621">
    <property type="component" value="Chromosome 1"/>
</dbReference>
<keyword evidence="6" id="KW-0808">Transferase</keyword>
<dbReference type="Gramene" id="RZC46935">
    <property type="protein sequence ID" value="RZC46935"/>
    <property type="gene ID" value="C5167_039881"/>
</dbReference>
<keyword evidence="16" id="KW-0675">Receptor</keyword>
<dbReference type="InterPro" id="IPR001547">
    <property type="entry name" value="Glyco_hydro_5"/>
</dbReference>
<evidence type="ECO:0000256" key="19">
    <source>
        <dbReference type="SAM" id="MobiDB-lite"/>
    </source>
</evidence>
<dbReference type="Gene3D" id="3.30.200.20">
    <property type="entry name" value="Phosphorylase Kinase, domain 1"/>
    <property type="match status" value="1"/>
</dbReference>
<evidence type="ECO:0000259" key="21">
    <source>
        <dbReference type="PROSITE" id="PS50011"/>
    </source>
</evidence>
<dbReference type="GO" id="GO:0051017">
    <property type="term" value="P:actin filament bundle assembly"/>
    <property type="evidence" value="ECO:0007669"/>
    <property type="project" value="TreeGrafter"/>
</dbReference>
<dbReference type="GO" id="GO:0005886">
    <property type="term" value="C:plasma membrane"/>
    <property type="evidence" value="ECO:0007669"/>
    <property type="project" value="UniProtKB-SubCell"/>
</dbReference>
<keyword evidence="14 20" id="KW-0472">Membrane</keyword>
<dbReference type="PANTHER" id="PTHR10551">
    <property type="entry name" value="FASCIN"/>
    <property type="match status" value="1"/>
</dbReference>
<reference evidence="22 23" key="1">
    <citation type="journal article" date="2018" name="Science">
        <title>The opium poppy genome and morphinan production.</title>
        <authorList>
            <person name="Guo L."/>
            <person name="Winzer T."/>
            <person name="Yang X."/>
            <person name="Li Y."/>
            <person name="Ning Z."/>
            <person name="He Z."/>
            <person name="Teodor R."/>
            <person name="Lu Y."/>
            <person name="Bowser T.A."/>
            <person name="Graham I.A."/>
            <person name="Ye K."/>
        </authorList>
    </citation>
    <scope>NUCLEOTIDE SEQUENCE [LARGE SCALE GENOMIC DNA]</scope>
    <source>
        <strain evidence="23">cv. HN1</strain>
        <tissue evidence="22">Leaves</tissue>
    </source>
</reference>